<evidence type="ECO:0000259" key="4">
    <source>
        <dbReference type="PROSITE" id="PS52004"/>
    </source>
</evidence>
<evidence type="ECO:0000313" key="6">
    <source>
        <dbReference type="Proteomes" id="UP000239203"/>
    </source>
</evidence>
<feature type="domain" description="Ketosynthase family 3 (KS3)" evidence="4">
    <location>
        <begin position="8"/>
        <end position="389"/>
    </location>
</feature>
<dbReference type="Pfam" id="PF02801">
    <property type="entry name" value="Ketoacyl-synt_C"/>
    <property type="match status" value="1"/>
</dbReference>
<comment type="similarity">
    <text evidence="1 3">Belongs to the thiolase-like superfamily. Beta-ketoacyl-ACP synthases family.</text>
</comment>
<dbReference type="AlphaFoldDB" id="A0A2S6GT28"/>
<dbReference type="Proteomes" id="UP000239203">
    <property type="component" value="Unassembled WGS sequence"/>
</dbReference>
<dbReference type="InterPro" id="IPR016039">
    <property type="entry name" value="Thiolase-like"/>
</dbReference>
<dbReference type="PANTHER" id="PTHR11712">
    <property type="entry name" value="POLYKETIDE SYNTHASE-RELATED"/>
    <property type="match status" value="1"/>
</dbReference>
<dbReference type="Pfam" id="PF00109">
    <property type="entry name" value="ketoacyl-synt"/>
    <property type="match status" value="1"/>
</dbReference>
<accession>A0A2S6GT28</accession>
<gene>
    <name evidence="5" type="ORF">CLV40_10583</name>
</gene>
<name>A0A2S6GT28_9PSEU</name>
<keyword evidence="2 3" id="KW-0808">Transferase</keyword>
<dbReference type="SMART" id="SM00825">
    <property type="entry name" value="PKS_KS"/>
    <property type="match status" value="1"/>
</dbReference>
<evidence type="ECO:0000313" key="5">
    <source>
        <dbReference type="EMBL" id="PPK68360.1"/>
    </source>
</evidence>
<dbReference type="PROSITE" id="PS52004">
    <property type="entry name" value="KS3_2"/>
    <property type="match status" value="1"/>
</dbReference>
<dbReference type="InterPro" id="IPR014031">
    <property type="entry name" value="Ketoacyl_synth_C"/>
</dbReference>
<dbReference type="GO" id="GO:0006633">
    <property type="term" value="P:fatty acid biosynthetic process"/>
    <property type="evidence" value="ECO:0007669"/>
    <property type="project" value="TreeGrafter"/>
</dbReference>
<evidence type="ECO:0000256" key="1">
    <source>
        <dbReference type="ARBA" id="ARBA00008467"/>
    </source>
</evidence>
<dbReference type="Gene3D" id="3.40.47.10">
    <property type="match status" value="1"/>
</dbReference>
<dbReference type="RefSeq" id="WP_104478849.1">
    <property type="nucleotide sequence ID" value="NZ_CP154825.1"/>
</dbReference>
<organism evidence="5 6">
    <name type="scientific">Actinokineospora auranticolor</name>
    <dbReference type="NCBI Taxonomy" id="155976"/>
    <lineage>
        <taxon>Bacteria</taxon>
        <taxon>Bacillati</taxon>
        <taxon>Actinomycetota</taxon>
        <taxon>Actinomycetes</taxon>
        <taxon>Pseudonocardiales</taxon>
        <taxon>Pseudonocardiaceae</taxon>
        <taxon>Actinokineospora</taxon>
    </lineage>
</organism>
<proteinExistence type="inferred from homology"/>
<comment type="caution">
    <text evidence="5">The sequence shown here is derived from an EMBL/GenBank/DDBJ whole genome shotgun (WGS) entry which is preliminary data.</text>
</comment>
<dbReference type="GO" id="GO:0004315">
    <property type="term" value="F:3-oxoacyl-[acyl-carrier-protein] synthase activity"/>
    <property type="evidence" value="ECO:0007669"/>
    <property type="project" value="TreeGrafter"/>
</dbReference>
<protein>
    <submittedName>
        <fullName evidence="5">3-oxoacyl-[acyl-carrier-protein] synthase II</fullName>
    </submittedName>
</protein>
<keyword evidence="6" id="KW-1185">Reference proteome</keyword>
<dbReference type="InterPro" id="IPR014030">
    <property type="entry name" value="Ketoacyl_synth_N"/>
</dbReference>
<dbReference type="PANTHER" id="PTHR11712:SF336">
    <property type="entry name" value="3-OXOACYL-[ACYL-CARRIER-PROTEIN] SYNTHASE, MITOCHONDRIAL"/>
    <property type="match status" value="1"/>
</dbReference>
<reference evidence="5 6" key="1">
    <citation type="submission" date="2018-02" db="EMBL/GenBank/DDBJ databases">
        <title>Genomic Encyclopedia of Archaeal and Bacterial Type Strains, Phase II (KMG-II): from individual species to whole genera.</title>
        <authorList>
            <person name="Goeker M."/>
        </authorList>
    </citation>
    <scope>NUCLEOTIDE SEQUENCE [LARGE SCALE GENOMIC DNA]</scope>
    <source>
        <strain evidence="5 6">YU 961-1</strain>
    </source>
</reference>
<evidence type="ECO:0000256" key="3">
    <source>
        <dbReference type="RuleBase" id="RU003694"/>
    </source>
</evidence>
<dbReference type="SUPFAM" id="SSF53901">
    <property type="entry name" value="Thiolase-like"/>
    <property type="match status" value="2"/>
</dbReference>
<dbReference type="OrthoDB" id="2523650at2"/>
<dbReference type="InterPro" id="IPR000794">
    <property type="entry name" value="Beta-ketoacyl_synthase"/>
</dbReference>
<sequence length="390" mass="38483">MAERARRAHRVAVTGVAARTAFGRDGAALLADGFAGTPAFAPVTRFDTAGRRTTTAATLPGDPVLADELVGAIEDAVVGTGVTTRAGVPLLLAAHADAGNAALAAEVAARTGFAGPARTYTGACVAATSALADAATLIATGRAERVVVAAGYLVEPSTFALFDAGRALSRDGRVRPFSAGRQGMLLGDGVAAVVLESASPLGIGAGGIGTVLASVAVDPGVPVDVAVRESPRAARPLAWLAGWARSGDAYHVCKPKPDGTGLARAITGALDRADVAPPEVGYVNANGTGTAFNDAAEVAALRLAGLGAVPTSSTKSVHGHALEASGLVEFVVTVLALGGGTLPVNSGYLGADPDCAIDVITGPRRAEPAYALTVNAAFGGANTALLLGAA</sequence>
<dbReference type="EMBL" id="PTIX01000005">
    <property type="protein sequence ID" value="PPK68360.1"/>
    <property type="molecule type" value="Genomic_DNA"/>
</dbReference>
<evidence type="ECO:0000256" key="2">
    <source>
        <dbReference type="ARBA" id="ARBA00022679"/>
    </source>
</evidence>
<dbReference type="InterPro" id="IPR020841">
    <property type="entry name" value="PKS_Beta-ketoAc_synthase_dom"/>
</dbReference>